<protein>
    <submittedName>
        <fullName evidence="1">Uncharacterized protein</fullName>
    </submittedName>
</protein>
<accession>S8F4N7</accession>
<name>S8F4N7_FOMSC</name>
<reference evidence="1 2" key="1">
    <citation type="journal article" date="2012" name="Science">
        <title>The Paleozoic origin of enzymatic lignin decomposition reconstructed from 31 fungal genomes.</title>
        <authorList>
            <person name="Floudas D."/>
            <person name="Binder M."/>
            <person name="Riley R."/>
            <person name="Barry K."/>
            <person name="Blanchette R.A."/>
            <person name="Henrissat B."/>
            <person name="Martinez A.T."/>
            <person name="Otillar R."/>
            <person name="Spatafora J.W."/>
            <person name="Yadav J.S."/>
            <person name="Aerts A."/>
            <person name="Benoit I."/>
            <person name="Boyd A."/>
            <person name="Carlson A."/>
            <person name="Copeland A."/>
            <person name="Coutinho P.M."/>
            <person name="de Vries R.P."/>
            <person name="Ferreira P."/>
            <person name="Findley K."/>
            <person name="Foster B."/>
            <person name="Gaskell J."/>
            <person name="Glotzer D."/>
            <person name="Gorecki P."/>
            <person name="Heitman J."/>
            <person name="Hesse C."/>
            <person name="Hori C."/>
            <person name="Igarashi K."/>
            <person name="Jurgens J.A."/>
            <person name="Kallen N."/>
            <person name="Kersten P."/>
            <person name="Kohler A."/>
            <person name="Kuees U."/>
            <person name="Kumar T.K.A."/>
            <person name="Kuo A."/>
            <person name="LaButti K."/>
            <person name="Larrondo L.F."/>
            <person name="Lindquist E."/>
            <person name="Ling A."/>
            <person name="Lombard V."/>
            <person name="Lucas S."/>
            <person name="Lundell T."/>
            <person name="Martin R."/>
            <person name="McLaughlin D.J."/>
            <person name="Morgenstern I."/>
            <person name="Morin E."/>
            <person name="Murat C."/>
            <person name="Nagy L.G."/>
            <person name="Nolan M."/>
            <person name="Ohm R.A."/>
            <person name="Patyshakuliyeva A."/>
            <person name="Rokas A."/>
            <person name="Ruiz-Duenas F.J."/>
            <person name="Sabat G."/>
            <person name="Salamov A."/>
            <person name="Samejima M."/>
            <person name="Schmutz J."/>
            <person name="Slot J.C."/>
            <person name="St John F."/>
            <person name="Stenlid J."/>
            <person name="Sun H."/>
            <person name="Sun S."/>
            <person name="Syed K."/>
            <person name="Tsang A."/>
            <person name="Wiebenga A."/>
            <person name="Young D."/>
            <person name="Pisabarro A."/>
            <person name="Eastwood D.C."/>
            <person name="Martin F."/>
            <person name="Cullen D."/>
            <person name="Grigoriev I.V."/>
            <person name="Hibbett D.S."/>
        </authorList>
    </citation>
    <scope>NUCLEOTIDE SEQUENCE</scope>
    <source>
        <strain evidence="2">FP-58527</strain>
    </source>
</reference>
<dbReference type="Proteomes" id="UP000015241">
    <property type="component" value="Unassembled WGS sequence"/>
</dbReference>
<dbReference type="AlphaFoldDB" id="S8F4N7"/>
<proteinExistence type="predicted"/>
<organism evidence="1 2">
    <name type="scientific">Fomitopsis schrenkii</name>
    <name type="common">Brown rot fungus</name>
    <dbReference type="NCBI Taxonomy" id="2126942"/>
    <lineage>
        <taxon>Eukaryota</taxon>
        <taxon>Fungi</taxon>
        <taxon>Dikarya</taxon>
        <taxon>Basidiomycota</taxon>
        <taxon>Agaricomycotina</taxon>
        <taxon>Agaricomycetes</taxon>
        <taxon>Polyporales</taxon>
        <taxon>Fomitopsis</taxon>
    </lineage>
</organism>
<keyword evidence="2" id="KW-1185">Reference proteome</keyword>
<evidence type="ECO:0000313" key="1">
    <source>
        <dbReference type="EMBL" id="EPS93919.1"/>
    </source>
</evidence>
<dbReference type="HOGENOM" id="CLU_2026777_0_0_1"/>
<evidence type="ECO:0000313" key="2">
    <source>
        <dbReference type="Proteomes" id="UP000015241"/>
    </source>
</evidence>
<sequence length="122" mass="12852">MARGGESESDEVKKERRGYRLQAAVDGAGRRDCRAVRRGRTSAVASVDAQGRVGVGGAGEQGVGDVGAKRMVVSEPPWLSLSSSLPPSLSAPRHSFDTLRLPASQCEAPDCPPREHAVVSKD</sequence>
<dbReference type="InParanoid" id="S8F4N7"/>
<dbReference type="EMBL" id="KE504251">
    <property type="protein sequence ID" value="EPS93919.1"/>
    <property type="molecule type" value="Genomic_DNA"/>
</dbReference>
<gene>
    <name evidence="1" type="ORF">FOMPIDRAFT_1055527</name>
</gene>